<accession>W2IY34</accession>
<name>W2IY34_PHYNI</name>
<organism evidence="1">
    <name type="scientific">Phytophthora nicotianae</name>
    <name type="common">Potato buckeye rot agent</name>
    <name type="synonym">Phytophthora parasitica</name>
    <dbReference type="NCBI Taxonomy" id="4792"/>
    <lineage>
        <taxon>Eukaryota</taxon>
        <taxon>Sar</taxon>
        <taxon>Stramenopiles</taxon>
        <taxon>Oomycota</taxon>
        <taxon>Peronosporomycetes</taxon>
        <taxon>Peronosporales</taxon>
        <taxon>Peronosporaceae</taxon>
        <taxon>Phytophthora</taxon>
    </lineage>
</organism>
<dbReference type="PANTHER" id="PTHR33050">
    <property type="entry name" value="REVERSE TRANSCRIPTASE DOMAIN-CONTAINING PROTEIN"/>
    <property type="match status" value="1"/>
</dbReference>
<sequence length="270" mass="30406">MWPDQPTCAKGSFDAKAWCDDHIAIEADVGSRLFEADLALRASMTTVLGASACNEKKFSSWFKEGKALGLNWNLKTLTVSMPPEKIRKALTRVQELIGCERTTRTKLNKLVGSLRHVVTCIRPAASFFQRIAEQACLSPRFGSTSISQDVTEDLRWFELILQRGRLNSIPLVQFASRSAPNYHVQMDASDRGLCALFPAHKQFFQLEFDHAQRQLIREFNQSGNNEFGINVRELMSVVYAALIWGSSWTSGDEDPESHVKFWIDNMSAVA</sequence>
<dbReference type="EMBL" id="KI673319">
    <property type="protein sequence ID" value="ETL38303.1"/>
    <property type="molecule type" value="Genomic_DNA"/>
</dbReference>
<dbReference type="AlphaFoldDB" id="W2IY34"/>
<dbReference type="InterPro" id="IPR052055">
    <property type="entry name" value="Hepadnavirus_pol/RT"/>
</dbReference>
<dbReference type="PANTHER" id="PTHR33050:SF7">
    <property type="entry name" value="RIBONUCLEASE H"/>
    <property type="match status" value="1"/>
</dbReference>
<proteinExistence type="predicted"/>
<protein>
    <submittedName>
        <fullName evidence="1">Uncharacterized protein</fullName>
    </submittedName>
</protein>
<dbReference type="Proteomes" id="UP000053864">
    <property type="component" value="Unassembled WGS sequence"/>
</dbReference>
<reference evidence="1" key="1">
    <citation type="submission" date="2013-11" db="EMBL/GenBank/DDBJ databases">
        <title>The Genome Sequence of Phytophthora parasitica CJ05E6.</title>
        <authorList>
            <consortium name="The Broad Institute Genomics Platform"/>
            <person name="Russ C."/>
            <person name="Tyler B."/>
            <person name="Panabieres F."/>
            <person name="Shan W."/>
            <person name="Tripathy S."/>
            <person name="Grunwald N."/>
            <person name="Machado M."/>
            <person name="Johnson C.S."/>
            <person name="Arredondo F."/>
            <person name="Hong C."/>
            <person name="Coffey M."/>
            <person name="Young S.K."/>
            <person name="Zeng Q."/>
            <person name="Gargeya S."/>
            <person name="Fitzgerald M."/>
            <person name="Abouelleil A."/>
            <person name="Alvarado L."/>
            <person name="Chapman S.B."/>
            <person name="Gainer-Dewar J."/>
            <person name="Goldberg J."/>
            <person name="Griggs A."/>
            <person name="Gujja S."/>
            <person name="Hansen M."/>
            <person name="Howarth C."/>
            <person name="Imamovic A."/>
            <person name="Ireland A."/>
            <person name="Larimer J."/>
            <person name="McCowan C."/>
            <person name="Murphy C."/>
            <person name="Pearson M."/>
            <person name="Poon T.W."/>
            <person name="Priest M."/>
            <person name="Roberts A."/>
            <person name="Saif S."/>
            <person name="Shea T."/>
            <person name="Sykes S."/>
            <person name="Wortman J."/>
            <person name="Nusbaum C."/>
            <person name="Birren B."/>
        </authorList>
    </citation>
    <scope>NUCLEOTIDE SEQUENCE [LARGE SCALE GENOMIC DNA]</scope>
    <source>
        <strain evidence="1">CJ05E6</strain>
    </source>
</reference>
<gene>
    <name evidence="1" type="ORF">L916_10099</name>
</gene>
<dbReference type="VEuPathDB" id="FungiDB:PPTG_21961"/>
<evidence type="ECO:0000313" key="1">
    <source>
        <dbReference type="EMBL" id="ETL38303.1"/>
    </source>
</evidence>